<reference evidence="2" key="2">
    <citation type="submission" date="2024-06" db="EMBL/GenBank/DDBJ databases">
        <authorList>
            <person name="Sakai Y."/>
            <person name="Fujii T."/>
        </authorList>
    </citation>
    <scope>NUCLEOTIDE SEQUENCE</scope>
    <source>
        <strain evidence="2">M701</strain>
        <plasmid evidence="2">pM7012</plasmid>
    </source>
</reference>
<evidence type="ECO:0000313" key="2">
    <source>
        <dbReference type="EMBL" id="BAO18779.1"/>
    </source>
</evidence>
<name>V5YNE6_9BURK</name>
<proteinExistence type="predicted"/>
<dbReference type="EMBL" id="AB853026">
    <property type="protein sequence ID" value="BAO18779.1"/>
    <property type="molecule type" value="Genomic_DNA"/>
</dbReference>
<dbReference type="RefSeq" id="WP_023842322.1">
    <property type="nucleotide sequence ID" value="NC_022995.1"/>
</dbReference>
<sequence length="183" mass="20174">MPITLTIKQATAYLYPNDEHTRIREQLDAPDLPAAEQERLETLLKETPALKGRMKAVLAGDGERSLNLDAAVWIKQKDGGEQYYSGNAGGIHLTLFKTKQKKGTDDPDYTGSFGFDQATRMRNAAWKTTDTRQRPYISVETTDRTPQARPAAVQDGDVPTSPPPRTPSKQADPEPADGAPSFF</sequence>
<feature type="region of interest" description="Disordered" evidence="1">
    <location>
        <begin position="127"/>
        <end position="183"/>
    </location>
</feature>
<protein>
    <submittedName>
        <fullName evidence="2">Uncharacterized protein</fullName>
    </submittedName>
</protein>
<reference evidence="2" key="1">
    <citation type="journal article" date="2014" name="Microbiology">
        <title>A 2,4-dichlorophenoxyacetic acid degradation plasmid pM7012 discloses distribution of an unclassified megaplasmid group across bacterial species.</title>
        <authorList>
            <person name="Sakai Y."/>
            <person name="Ogawa N."/>
            <person name="Shimomura Y."/>
            <person name="Fujii T."/>
        </authorList>
    </citation>
    <scope>NUCLEOTIDE SEQUENCE</scope>
    <source>
        <strain evidence="2">M701</strain>
    </source>
</reference>
<keyword evidence="2" id="KW-0614">Plasmid</keyword>
<evidence type="ECO:0000256" key="1">
    <source>
        <dbReference type="SAM" id="MobiDB-lite"/>
    </source>
</evidence>
<geneLocation type="plasmid" evidence="2">
    <name>pM7012</name>
</geneLocation>
<organism evidence="2">
    <name type="scientific">Burkholderia sp. M701</name>
    <dbReference type="NCBI Taxonomy" id="326454"/>
    <lineage>
        <taxon>Bacteria</taxon>
        <taxon>Pseudomonadati</taxon>
        <taxon>Pseudomonadota</taxon>
        <taxon>Betaproteobacteria</taxon>
        <taxon>Burkholderiales</taxon>
        <taxon>Burkholderiaceae</taxon>
        <taxon>Burkholderia</taxon>
    </lineage>
</organism>
<dbReference type="AlphaFoldDB" id="V5YNE6"/>
<accession>V5YNE6</accession>